<dbReference type="PANTHER" id="PTHR46832:SF1">
    <property type="entry name" value="5'-METHYLTHIOADENOSINE_S-ADENOSYLHOMOCYSTEINE NUCLEOSIDASE"/>
    <property type="match status" value="1"/>
</dbReference>
<gene>
    <name evidence="2" type="ORF">K5I29_03965</name>
</gene>
<sequence>MIINAVKYEKNEILFVFALESEAGTFFNDYNLVFTGIGKINATLKVIQAIQKYQPKLIINLGTAGSTTFVKYAIVNCTQFIQRDMDVTGLGFELYQTPLTNQPVILDYGIKLPNLEQGICGTGDNFETNLINKPFTVVDMEAYALALVAKQYEIDFLCLKFISDGADEDAASSWTTNVSNAPEAFSKILF</sequence>
<dbReference type="InterPro" id="IPR035994">
    <property type="entry name" value="Nucleoside_phosphorylase_sf"/>
</dbReference>
<dbReference type="PANTHER" id="PTHR46832">
    <property type="entry name" value="5'-METHYLTHIOADENOSINE/S-ADENOSYLHOMOCYSTEINE NUCLEOSIDASE"/>
    <property type="match status" value="1"/>
</dbReference>
<dbReference type="EMBL" id="CP081495">
    <property type="protein sequence ID" value="UYW02596.1"/>
    <property type="molecule type" value="Genomic_DNA"/>
</dbReference>
<dbReference type="Gene3D" id="3.40.50.1580">
    <property type="entry name" value="Nucleoside phosphorylase domain"/>
    <property type="match status" value="1"/>
</dbReference>
<protein>
    <submittedName>
        <fullName evidence="2">Nucleosidase</fullName>
    </submittedName>
</protein>
<evidence type="ECO:0000259" key="1">
    <source>
        <dbReference type="Pfam" id="PF01048"/>
    </source>
</evidence>
<proteinExistence type="predicted"/>
<dbReference type="InterPro" id="IPR000845">
    <property type="entry name" value="Nucleoside_phosphorylase_d"/>
</dbReference>
<name>A0ABY6M2C0_9FLAO</name>
<dbReference type="Proteomes" id="UP001163328">
    <property type="component" value="Chromosome"/>
</dbReference>
<evidence type="ECO:0000313" key="2">
    <source>
        <dbReference type="EMBL" id="UYW02596.1"/>
    </source>
</evidence>
<dbReference type="SUPFAM" id="SSF53167">
    <property type="entry name" value="Purine and uridine phosphorylases"/>
    <property type="match status" value="1"/>
</dbReference>
<evidence type="ECO:0000313" key="3">
    <source>
        <dbReference type="Proteomes" id="UP001163328"/>
    </source>
</evidence>
<reference evidence="2" key="1">
    <citation type="submission" date="2021-08" db="EMBL/GenBank/DDBJ databases">
        <title>Flavobacterium sp. strain CC-SYL302.</title>
        <authorList>
            <person name="Lin S.-Y."/>
            <person name="Lee T.-H."/>
            <person name="Young C.-C."/>
        </authorList>
    </citation>
    <scope>NUCLEOTIDE SEQUENCE</scope>
    <source>
        <strain evidence="2">CC-SYL302</strain>
    </source>
</reference>
<dbReference type="Pfam" id="PF01048">
    <property type="entry name" value="PNP_UDP_1"/>
    <property type="match status" value="1"/>
</dbReference>
<organism evidence="2 3">
    <name type="scientific">Flavobacterium agricola</name>
    <dbReference type="NCBI Taxonomy" id="2870839"/>
    <lineage>
        <taxon>Bacteria</taxon>
        <taxon>Pseudomonadati</taxon>
        <taxon>Bacteroidota</taxon>
        <taxon>Flavobacteriia</taxon>
        <taxon>Flavobacteriales</taxon>
        <taxon>Flavobacteriaceae</taxon>
        <taxon>Flavobacterium</taxon>
    </lineage>
</organism>
<feature type="domain" description="Nucleoside phosphorylase" evidence="1">
    <location>
        <begin position="31"/>
        <end position="179"/>
    </location>
</feature>
<keyword evidence="3" id="KW-1185">Reference proteome</keyword>
<accession>A0ABY6M2C0</accession>